<dbReference type="EMBL" id="JAAIKC010000002">
    <property type="protein sequence ID" value="NEW06193.1"/>
    <property type="molecule type" value="Genomic_DNA"/>
</dbReference>
<dbReference type="CDD" id="cd07820">
    <property type="entry name" value="SRPBCC_3"/>
    <property type="match status" value="1"/>
</dbReference>
<sequence length="159" mass="18055">MPILRSELWIQASREVCFDLARSIDVHAASTSQTKERAIGGVTEGIIELGQTVTWEAVHFGVKQRLTAKISEMEYPRYFVDEMVSGAFKRFRHVHEFVIVDDGTLMIDTFDYTSPLGLLGKVADQLFLQAYMSRFLEKRNIYIKQLAEHKLSVGGIIKG</sequence>
<comment type="caution">
    <text evidence="1">The sequence shown here is derived from an EMBL/GenBank/DDBJ whole genome shotgun (WGS) entry which is preliminary data.</text>
</comment>
<name>A0A6G3ZVF5_9BACL</name>
<dbReference type="RefSeq" id="WP_163944572.1">
    <property type="nucleotide sequence ID" value="NZ_JAAIKC010000002.1"/>
</dbReference>
<dbReference type="AlphaFoldDB" id="A0A6G3ZVF5"/>
<dbReference type="InterPro" id="IPR023393">
    <property type="entry name" value="START-like_dom_sf"/>
</dbReference>
<protein>
    <submittedName>
        <fullName evidence="1">SRPBCC family protein</fullName>
    </submittedName>
</protein>
<proteinExistence type="predicted"/>
<dbReference type="Gene3D" id="3.30.530.20">
    <property type="match status" value="1"/>
</dbReference>
<gene>
    <name evidence="1" type="ORF">GK047_09235</name>
</gene>
<dbReference type="SUPFAM" id="SSF55961">
    <property type="entry name" value="Bet v1-like"/>
    <property type="match status" value="1"/>
</dbReference>
<organism evidence="1">
    <name type="scientific">Paenibacillus sp. SYP-B3998</name>
    <dbReference type="NCBI Taxonomy" id="2678564"/>
    <lineage>
        <taxon>Bacteria</taxon>
        <taxon>Bacillati</taxon>
        <taxon>Bacillota</taxon>
        <taxon>Bacilli</taxon>
        <taxon>Bacillales</taxon>
        <taxon>Paenibacillaceae</taxon>
        <taxon>Paenibacillus</taxon>
    </lineage>
</organism>
<evidence type="ECO:0000313" key="1">
    <source>
        <dbReference type="EMBL" id="NEW06193.1"/>
    </source>
</evidence>
<reference evidence="1" key="1">
    <citation type="submission" date="2020-02" db="EMBL/GenBank/DDBJ databases">
        <authorList>
            <person name="Shen X.-R."/>
            <person name="Zhang Y.-X."/>
        </authorList>
    </citation>
    <scope>NUCLEOTIDE SEQUENCE</scope>
    <source>
        <strain evidence="1">SYP-B3998</strain>
    </source>
</reference>
<accession>A0A6G3ZVF5</accession>